<evidence type="ECO:0000259" key="1">
    <source>
        <dbReference type="Pfam" id="PF07727"/>
    </source>
</evidence>
<dbReference type="InterPro" id="IPR013103">
    <property type="entry name" value="RVT_2"/>
</dbReference>
<dbReference type="GeneID" id="108663304"/>
<reference evidence="3" key="2">
    <citation type="submission" date="2025-08" db="UniProtKB">
        <authorList>
            <consortium name="RefSeq"/>
        </authorList>
    </citation>
    <scope>IDENTIFICATION</scope>
</reference>
<dbReference type="InterPro" id="IPR043502">
    <property type="entry name" value="DNA/RNA_pol_sf"/>
</dbReference>
<reference evidence="2" key="1">
    <citation type="journal article" date="1997" name="Nucleic Acids Res.">
        <title>tRNAscan-SE: a program for improved detection of transfer RNA genes in genomic sequence.</title>
        <authorList>
            <person name="Lowe T.M."/>
            <person name="Eddy S.R."/>
        </authorList>
    </citation>
    <scope>NUCLEOTIDE SEQUENCE [LARGE SCALE GENOMIC DNA]</scope>
    <source>
        <strain evidence="2">r\B97-61/B2</strain>
    </source>
</reference>
<dbReference type="Gramene" id="Tc09v2_t025830.1">
    <property type="protein sequence ID" value="Tc09v2_p025830.1"/>
    <property type="gene ID" value="Tc09v2_g025830"/>
</dbReference>
<feature type="domain" description="Reverse transcriptase Ty1/copia-type" evidence="1">
    <location>
        <begin position="10"/>
        <end position="89"/>
    </location>
</feature>
<sequence length="270" mass="30643">MSTGDGNFAALLVYVDDIVIGSTSDQLVDNIKEYLSTQFKLKDLGIVKYFLGLEIARSPERISVCQRKYVLDMLEEYSLLGAKPVSTPMDYNYKLQKSTKDYRLKDLTIYRQLVGKLLYLTFTRPDVCYAVQVLSQFMDKPSNDHLATAFRVLRYLKGAPGQGLLLHSQSNLQIQAYSDSDWASCPNTRKSVTGYALFLENSMVSWKAKKQSVVARSSVEAEYRSMATTSCEIIWLKSLLAEFGICQTNAIKLYCDNQFAIYISKNPMFH</sequence>
<dbReference type="PANTHER" id="PTHR11439:SF498">
    <property type="entry name" value="DNAK FAMILY PROTEIN"/>
    <property type="match status" value="1"/>
</dbReference>
<dbReference type="SUPFAM" id="SSF56672">
    <property type="entry name" value="DNA/RNA polymerases"/>
    <property type="match status" value="1"/>
</dbReference>
<dbReference type="PANTHER" id="PTHR11439">
    <property type="entry name" value="GAG-POL-RELATED RETROTRANSPOSON"/>
    <property type="match status" value="1"/>
</dbReference>
<dbReference type="KEGG" id="tcc:108663304"/>
<protein>
    <submittedName>
        <fullName evidence="3">Uncharacterized mitochondrial protein AtMg00810-like</fullName>
    </submittedName>
</protein>
<proteinExistence type="predicted"/>
<evidence type="ECO:0000313" key="3">
    <source>
        <dbReference type="RefSeq" id="XP_017982421.1"/>
    </source>
</evidence>
<dbReference type="Proteomes" id="UP000694886">
    <property type="component" value="Chromosome 9"/>
</dbReference>
<organism evidence="2 3">
    <name type="scientific">Theobroma cacao</name>
    <name type="common">Cacao</name>
    <name type="synonym">Cocoa</name>
    <dbReference type="NCBI Taxonomy" id="3641"/>
    <lineage>
        <taxon>Eukaryota</taxon>
        <taxon>Viridiplantae</taxon>
        <taxon>Streptophyta</taxon>
        <taxon>Embryophyta</taxon>
        <taxon>Tracheophyta</taxon>
        <taxon>Spermatophyta</taxon>
        <taxon>Magnoliopsida</taxon>
        <taxon>eudicotyledons</taxon>
        <taxon>Gunneridae</taxon>
        <taxon>Pentapetalae</taxon>
        <taxon>rosids</taxon>
        <taxon>malvids</taxon>
        <taxon>Malvales</taxon>
        <taxon>Malvaceae</taxon>
        <taxon>Byttnerioideae</taxon>
        <taxon>Theobroma</taxon>
    </lineage>
</organism>
<accession>A0AB32WXL8</accession>
<dbReference type="AlphaFoldDB" id="A0AB32WXL8"/>
<dbReference type="RefSeq" id="XP_017982421.1">
    <property type="nucleotide sequence ID" value="XM_018126932.1"/>
</dbReference>
<dbReference type="CDD" id="cd09272">
    <property type="entry name" value="RNase_HI_RT_Ty1"/>
    <property type="match status" value="1"/>
</dbReference>
<gene>
    <name evidence="3" type="primary">LOC108663304</name>
</gene>
<evidence type="ECO:0000313" key="2">
    <source>
        <dbReference type="Proteomes" id="UP000694886"/>
    </source>
</evidence>
<name>A0AB32WXL8_THECC</name>
<dbReference type="Pfam" id="PF07727">
    <property type="entry name" value="RVT_2"/>
    <property type="match status" value="1"/>
</dbReference>